<keyword evidence="1" id="KW-0732">Signal</keyword>
<dbReference type="SMART" id="SM00886">
    <property type="entry name" value="Dabb"/>
    <property type="match status" value="1"/>
</dbReference>
<dbReference type="InterPro" id="IPR011008">
    <property type="entry name" value="Dimeric_a/b-barrel"/>
</dbReference>
<dbReference type="AlphaFoldDB" id="A0A8T4H8R1"/>
<gene>
    <name evidence="3" type="ORF">J5U18_07975</name>
</gene>
<dbReference type="Gene3D" id="3.30.70.100">
    <property type="match status" value="1"/>
</dbReference>
<keyword evidence="4" id="KW-1185">Reference proteome</keyword>
<feature type="chain" id="PRO_5035750507" evidence="1">
    <location>
        <begin position="27"/>
        <end position="137"/>
    </location>
</feature>
<dbReference type="InterPro" id="IPR019546">
    <property type="entry name" value="TAT_signal_bac_arc"/>
</dbReference>
<evidence type="ECO:0000313" key="3">
    <source>
        <dbReference type="EMBL" id="MBP3943500.1"/>
    </source>
</evidence>
<evidence type="ECO:0000256" key="1">
    <source>
        <dbReference type="SAM" id="SignalP"/>
    </source>
</evidence>
<evidence type="ECO:0000313" key="4">
    <source>
        <dbReference type="Proteomes" id="UP000679691"/>
    </source>
</evidence>
<feature type="signal peptide" evidence="1">
    <location>
        <begin position="1"/>
        <end position="26"/>
    </location>
</feature>
<comment type="caution">
    <text evidence="3">The sequence shown here is derived from an EMBL/GenBank/DDBJ whole genome shotgun (WGS) entry which is preliminary data.</text>
</comment>
<dbReference type="SUPFAM" id="SSF54909">
    <property type="entry name" value="Dimeric alpha+beta barrel"/>
    <property type="match status" value="1"/>
</dbReference>
<protein>
    <submittedName>
        <fullName evidence="3">Dabb family protein</fullName>
    </submittedName>
</protein>
<proteinExistence type="predicted"/>
<dbReference type="RefSeq" id="WP_353546992.1">
    <property type="nucleotide sequence ID" value="NZ_JAGKSB010000007.1"/>
</dbReference>
<organism evidence="3 4">
    <name type="scientific">Rhinopithecimicrobium faecis</name>
    <dbReference type="NCBI Taxonomy" id="2820698"/>
    <lineage>
        <taxon>Bacteria</taxon>
        <taxon>Pseudomonadati</taxon>
        <taxon>Bacteroidota</taxon>
        <taxon>Sphingobacteriia</taxon>
        <taxon>Sphingobacteriales</taxon>
        <taxon>Sphingobacteriaceae</taxon>
        <taxon>Rhinopithecimicrobium</taxon>
    </lineage>
</organism>
<dbReference type="Pfam" id="PF07876">
    <property type="entry name" value="Dabb"/>
    <property type="match status" value="1"/>
</dbReference>
<feature type="domain" description="Stress-response A/B barrel" evidence="2">
    <location>
        <begin position="36"/>
        <end position="132"/>
    </location>
</feature>
<name>A0A8T4H8R1_9SPHI</name>
<dbReference type="Proteomes" id="UP000679691">
    <property type="component" value="Unassembled WGS sequence"/>
</dbReference>
<dbReference type="InterPro" id="IPR013097">
    <property type="entry name" value="Dabb"/>
</dbReference>
<reference evidence="3" key="1">
    <citation type="submission" date="2021-03" db="EMBL/GenBank/DDBJ databases">
        <authorList>
            <person name="Lu T."/>
            <person name="Wang Q."/>
            <person name="Han X."/>
        </authorList>
    </citation>
    <scope>NUCLEOTIDE SEQUENCE</scope>
    <source>
        <strain evidence="3">WQ 2009</strain>
    </source>
</reference>
<dbReference type="NCBIfam" id="TIGR01409">
    <property type="entry name" value="TAT_signal_seq"/>
    <property type="match status" value="1"/>
</dbReference>
<dbReference type="EMBL" id="JAGKSB010000007">
    <property type="protein sequence ID" value="MBP3943500.1"/>
    <property type="molecule type" value="Genomic_DNA"/>
</dbReference>
<evidence type="ECO:0000259" key="2">
    <source>
        <dbReference type="PROSITE" id="PS51502"/>
    </source>
</evidence>
<sequence length="137" mass="15454">MKRRNFIKNSALGIAVASTGLSSAFANTQKPMKETIAHYVLFWLRPDLSAQEVASFTGFFEELNKIPSKLSLSYGPAAKTNPRDVVDNTFSYNLLVEFKDLTDLGIYEVHPIHLNAIEKYKHLWTKVVVHDSVLQKA</sequence>
<accession>A0A8T4H8R1</accession>
<dbReference type="PROSITE" id="PS51502">
    <property type="entry name" value="S_R_A_B_BARREL"/>
    <property type="match status" value="1"/>
</dbReference>